<name>A0A4Y2CHV7_ARAVE</name>
<comment type="catalytic activity">
    <reaction evidence="8">
        <text>DNA(n) + a 2'-deoxyribonucleoside 5'-triphosphate = DNA(n+1) + diphosphate</text>
        <dbReference type="Rhea" id="RHEA:22508"/>
        <dbReference type="Rhea" id="RHEA-COMP:17339"/>
        <dbReference type="Rhea" id="RHEA-COMP:17340"/>
        <dbReference type="ChEBI" id="CHEBI:33019"/>
        <dbReference type="ChEBI" id="CHEBI:61560"/>
        <dbReference type="ChEBI" id="CHEBI:173112"/>
        <dbReference type="EC" id="2.7.7.7"/>
    </reaction>
</comment>
<dbReference type="Pfam" id="PF03175">
    <property type="entry name" value="DNA_pol_B_2"/>
    <property type="match status" value="1"/>
</dbReference>
<evidence type="ECO:0000313" key="10">
    <source>
        <dbReference type="EMBL" id="GBM04002.1"/>
    </source>
</evidence>
<dbReference type="AlphaFoldDB" id="A0A4Y2CHV7"/>
<evidence type="ECO:0000259" key="9">
    <source>
        <dbReference type="Pfam" id="PF03175"/>
    </source>
</evidence>
<dbReference type="GO" id="GO:0003887">
    <property type="term" value="F:DNA-directed DNA polymerase activity"/>
    <property type="evidence" value="ECO:0007669"/>
    <property type="project" value="UniProtKB-KW"/>
</dbReference>
<evidence type="ECO:0000256" key="3">
    <source>
        <dbReference type="ARBA" id="ARBA00022679"/>
    </source>
</evidence>
<keyword evidence="3" id="KW-0808">Transferase</keyword>
<feature type="domain" description="DNA-directed DNA polymerase family B mitochondria/virus" evidence="9">
    <location>
        <begin position="11"/>
        <end position="79"/>
    </location>
</feature>
<protein>
    <recommendedName>
        <fullName evidence="2">DNA-directed DNA polymerase</fullName>
        <ecNumber evidence="2">2.7.7.7</ecNumber>
    </recommendedName>
</protein>
<evidence type="ECO:0000256" key="5">
    <source>
        <dbReference type="ARBA" id="ARBA00022705"/>
    </source>
</evidence>
<dbReference type="Gene3D" id="3.40.960.10">
    <property type="entry name" value="VSR Endonuclease"/>
    <property type="match status" value="1"/>
</dbReference>
<evidence type="ECO:0000256" key="8">
    <source>
        <dbReference type="ARBA" id="ARBA00049244"/>
    </source>
</evidence>
<dbReference type="OrthoDB" id="6418652at2759"/>
<dbReference type="GO" id="GO:0003677">
    <property type="term" value="F:DNA binding"/>
    <property type="evidence" value="ECO:0007669"/>
    <property type="project" value="UniProtKB-KW"/>
</dbReference>
<accession>A0A4Y2CHV7</accession>
<evidence type="ECO:0000256" key="1">
    <source>
        <dbReference type="ARBA" id="ARBA00005755"/>
    </source>
</evidence>
<dbReference type="GO" id="GO:0000166">
    <property type="term" value="F:nucleotide binding"/>
    <property type="evidence" value="ECO:0007669"/>
    <property type="project" value="InterPro"/>
</dbReference>
<keyword evidence="11" id="KW-1185">Reference proteome</keyword>
<dbReference type="PANTHER" id="PTHR33568">
    <property type="entry name" value="DNA POLYMERASE"/>
    <property type="match status" value="1"/>
</dbReference>
<organism evidence="10 11">
    <name type="scientific">Araneus ventricosus</name>
    <name type="common">Orbweaver spider</name>
    <name type="synonym">Epeira ventricosa</name>
    <dbReference type="NCBI Taxonomy" id="182803"/>
    <lineage>
        <taxon>Eukaryota</taxon>
        <taxon>Metazoa</taxon>
        <taxon>Ecdysozoa</taxon>
        <taxon>Arthropoda</taxon>
        <taxon>Chelicerata</taxon>
        <taxon>Arachnida</taxon>
        <taxon>Araneae</taxon>
        <taxon>Araneomorphae</taxon>
        <taxon>Entelegynae</taxon>
        <taxon>Araneoidea</taxon>
        <taxon>Araneidae</taxon>
        <taxon>Araneus</taxon>
    </lineage>
</organism>
<dbReference type="Proteomes" id="UP000499080">
    <property type="component" value="Unassembled WGS sequence"/>
</dbReference>
<dbReference type="SUPFAM" id="SSF56672">
    <property type="entry name" value="DNA/RNA polymerases"/>
    <property type="match status" value="1"/>
</dbReference>
<comment type="similarity">
    <text evidence="1">Belongs to the DNA polymerase type-B family.</text>
</comment>
<evidence type="ECO:0000256" key="2">
    <source>
        <dbReference type="ARBA" id="ARBA00012417"/>
    </source>
</evidence>
<dbReference type="EMBL" id="BGPR01086590">
    <property type="protein sequence ID" value="GBM04002.1"/>
    <property type="molecule type" value="Genomic_DNA"/>
</dbReference>
<proteinExistence type="inferred from homology"/>
<dbReference type="EC" id="2.7.7.7" evidence="2"/>
<sequence length="258" mass="30564">MSKPARKEFWEWYEERRKESFDFRKEILDYCRSDVDILRRCCLEFRRQFIDVANVDPFCYVTIASACMAVFRSNHIKPYSIAMVPVNGYTSGNFSMNCIRWLDFLSWKDGIEIKYALNGNGEMKIGKFDVDGFCEEQNTIYQYHGCFFHGCISCFDPDVVNPLKDLSMRSLYEKTKEISNILRSKGFQVIEIWEHDFQKMKKADDYVKEFLKTHDVTDRLKPRDAFFGGRTNAIKLYHEGAAKYIDFTSLYPWCNKYC</sequence>
<dbReference type="PANTHER" id="PTHR33568:SF3">
    <property type="entry name" value="DNA-DIRECTED DNA POLYMERASE"/>
    <property type="match status" value="1"/>
</dbReference>
<keyword evidence="7" id="KW-0238">DNA-binding</keyword>
<dbReference type="InterPro" id="IPR004868">
    <property type="entry name" value="DNA-dir_DNA_pol_B_mt/vir"/>
</dbReference>
<feature type="non-terminal residue" evidence="10">
    <location>
        <position position="258"/>
    </location>
</feature>
<evidence type="ECO:0000256" key="4">
    <source>
        <dbReference type="ARBA" id="ARBA00022695"/>
    </source>
</evidence>
<keyword evidence="5" id="KW-0235">DNA replication</keyword>
<reference evidence="10 11" key="1">
    <citation type="journal article" date="2019" name="Sci. Rep.">
        <title>Orb-weaving spider Araneus ventricosus genome elucidates the spidroin gene catalogue.</title>
        <authorList>
            <person name="Kono N."/>
            <person name="Nakamura H."/>
            <person name="Ohtoshi R."/>
            <person name="Moran D.A.P."/>
            <person name="Shinohara A."/>
            <person name="Yoshida Y."/>
            <person name="Fujiwara M."/>
            <person name="Mori M."/>
            <person name="Tomita M."/>
            <person name="Arakawa K."/>
        </authorList>
    </citation>
    <scope>NUCLEOTIDE SEQUENCE [LARGE SCALE GENOMIC DNA]</scope>
</reference>
<dbReference type="GO" id="GO:0006260">
    <property type="term" value="P:DNA replication"/>
    <property type="evidence" value="ECO:0007669"/>
    <property type="project" value="UniProtKB-KW"/>
</dbReference>
<comment type="caution">
    <text evidence="10">The sequence shown here is derived from an EMBL/GenBank/DDBJ whole genome shotgun (WGS) entry which is preliminary data.</text>
</comment>
<dbReference type="InterPro" id="IPR043502">
    <property type="entry name" value="DNA/RNA_pol_sf"/>
</dbReference>
<keyword evidence="6" id="KW-0239">DNA-directed DNA polymerase</keyword>
<evidence type="ECO:0000256" key="7">
    <source>
        <dbReference type="ARBA" id="ARBA00023125"/>
    </source>
</evidence>
<keyword evidence="4" id="KW-0548">Nucleotidyltransferase</keyword>
<gene>
    <name evidence="10" type="ORF">AVEN_156168_1</name>
</gene>
<evidence type="ECO:0000256" key="6">
    <source>
        <dbReference type="ARBA" id="ARBA00022932"/>
    </source>
</evidence>
<evidence type="ECO:0000313" key="11">
    <source>
        <dbReference type="Proteomes" id="UP000499080"/>
    </source>
</evidence>